<organism evidence="2 3">
    <name type="scientific">Pandoraea thiooxydans</name>
    <dbReference type="NCBI Taxonomy" id="445709"/>
    <lineage>
        <taxon>Bacteria</taxon>
        <taxon>Pseudomonadati</taxon>
        <taxon>Pseudomonadota</taxon>
        <taxon>Betaproteobacteria</taxon>
        <taxon>Burkholderiales</taxon>
        <taxon>Burkholderiaceae</taxon>
        <taxon>Pandoraea</taxon>
    </lineage>
</organism>
<name>A0A0G3F0H7_9BURK</name>
<dbReference type="AlphaFoldDB" id="A0A0G3F0H7"/>
<reference evidence="3" key="1">
    <citation type="submission" date="2015-06" db="EMBL/GenBank/DDBJ databases">
        <authorList>
            <person name="Lim Y.L."/>
            <person name="Ee R."/>
            <person name="Yong D."/>
            <person name="How K.Y."/>
            <person name="Yin W.F."/>
            <person name="Chan K.G."/>
        </authorList>
    </citation>
    <scope>NUCLEOTIDE SEQUENCE [LARGE SCALE GENOMIC DNA]</scope>
    <source>
        <strain evidence="3">DSM 25325</strain>
    </source>
</reference>
<accession>A0A0G3F0H7</accession>
<evidence type="ECO:0000313" key="2">
    <source>
        <dbReference type="EMBL" id="AKJ70491.1"/>
    </source>
</evidence>
<protein>
    <submittedName>
        <fullName evidence="2">Uncharacterized protein</fullName>
    </submittedName>
</protein>
<feature type="region of interest" description="Disordered" evidence="1">
    <location>
        <begin position="78"/>
        <end position="106"/>
    </location>
</feature>
<sequence>MACAALYGCTVYQPAPPARVGPTPYQVSLQRKAQIEHRIATQHHRIDARVSQGYIDPGYGGALHRRVDAIQRELNDMASQQGGGISGEEQRVLNEQLDGNNRRIGR</sequence>
<keyword evidence="3" id="KW-1185">Reference proteome</keyword>
<dbReference type="KEGG" id="ptx:ABW99_09780"/>
<evidence type="ECO:0000313" key="3">
    <source>
        <dbReference type="Proteomes" id="UP000036700"/>
    </source>
</evidence>
<dbReference type="PATRIC" id="fig|445709.3.peg.2093"/>
<gene>
    <name evidence="2" type="ORF">ABW99_09780</name>
</gene>
<dbReference type="STRING" id="445709.ABW99_09780"/>
<evidence type="ECO:0000256" key="1">
    <source>
        <dbReference type="SAM" id="MobiDB-lite"/>
    </source>
</evidence>
<dbReference type="EMBL" id="CP011568">
    <property type="protein sequence ID" value="AKJ70491.1"/>
    <property type="molecule type" value="Genomic_DNA"/>
</dbReference>
<dbReference type="Proteomes" id="UP000036700">
    <property type="component" value="Chromosome"/>
</dbReference>
<proteinExistence type="predicted"/>